<keyword evidence="10" id="KW-1185">Reference proteome</keyword>
<keyword evidence="3 6" id="KW-0812">Transmembrane</keyword>
<evidence type="ECO:0000256" key="2">
    <source>
        <dbReference type="ARBA" id="ARBA00010252"/>
    </source>
</evidence>
<evidence type="ECO:0000256" key="4">
    <source>
        <dbReference type="ARBA" id="ARBA00022989"/>
    </source>
</evidence>
<dbReference type="GO" id="GO:0031594">
    <property type="term" value="C:neuromuscular junction"/>
    <property type="evidence" value="ECO:0007669"/>
    <property type="project" value="TreeGrafter"/>
</dbReference>
<evidence type="ECO:0000313" key="10">
    <source>
        <dbReference type="Proteomes" id="UP000540089"/>
    </source>
</evidence>
<feature type="domain" description="MARVEL" evidence="8">
    <location>
        <begin position="19"/>
        <end position="166"/>
    </location>
</feature>
<comment type="caution">
    <text evidence="9">The sequence shown here is derived from an EMBL/GenBank/DDBJ whole genome shotgun (WGS) entry which is preliminary data.</text>
</comment>
<dbReference type="Proteomes" id="UP000540089">
    <property type="component" value="Unassembled WGS sequence"/>
</dbReference>
<comment type="similarity">
    <text evidence="2">Belongs to the synaptogyrin family.</text>
</comment>
<evidence type="ECO:0000256" key="7">
    <source>
        <dbReference type="SAM" id="Phobius"/>
    </source>
</evidence>
<evidence type="ECO:0000256" key="3">
    <source>
        <dbReference type="ARBA" id="ARBA00022692"/>
    </source>
</evidence>
<dbReference type="PROSITE" id="PS51225">
    <property type="entry name" value="MARVEL"/>
    <property type="match status" value="1"/>
</dbReference>
<accession>A0A7L3T1C5</accession>
<proteinExistence type="inferred from homology"/>
<reference evidence="9 10" key="1">
    <citation type="submission" date="2019-09" db="EMBL/GenBank/DDBJ databases">
        <title>Bird 10,000 Genomes (B10K) Project - Family phase.</title>
        <authorList>
            <person name="Zhang G."/>
        </authorList>
    </citation>
    <scope>NUCLEOTIDE SEQUENCE [LARGE SCALE GENOMIC DNA]</scope>
    <source>
        <strain evidence="9">OUT-0021</strain>
        <tissue evidence="9">Blood</tissue>
    </source>
</reference>
<feature type="transmembrane region" description="Helical" evidence="7">
    <location>
        <begin position="69"/>
        <end position="91"/>
    </location>
</feature>
<evidence type="ECO:0000259" key="8">
    <source>
        <dbReference type="PROSITE" id="PS51225"/>
    </source>
</evidence>
<evidence type="ECO:0000256" key="5">
    <source>
        <dbReference type="ARBA" id="ARBA00023136"/>
    </source>
</evidence>
<gene>
    <name evidence="9" type="primary">Syngr2</name>
    <name evidence="9" type="ORF">RISTRI_R07929</name>
</gene>
<dbReference type="AlphaFoldDB" id="A0A7L3T1C5"/>
<sequence length="166" mass="18065">GGGAYGAAKAGGAFDLARFVQQPQVLARIASAVFALIVFSCLVGEGYTNSPSSPQLFCIFNRNEDACRYGIGIGILAFLACIFFFMVDIYFPQISNATDRKYLVLADLGFSGLWTFLWFIGFCFLTNQWAWTPAGDVHIGADSARAAITFSFFSVFSWVSEAVAEL</sequence>
<evidence type="ECO:0000256" key="1">
    <source>
        <dbReference type="ARBA" id="ARBA00004141"/>
    </source>
</evidence>
<dbReference type="EMBL" id="VZUC01000051">
    <property type="protein sequence ID" value="NXV31749.1"/>
    <property type="molecule type" value="Genomic_DNA"/>
</dbReference>
<organism evidence="9 10">
    <name type="scientific">Rissa tridactyla</name>
    <name type="common">Black-legged kittiwake</name>
    <name type="synonym">Larus tridactyla</name>
    <dbReference type="NCBI Taxonomy" id="75485"/>
    <lineage>
        <taxon>Eukaryota</taxon>
        <taxon>Metazoa</taxon>
        <taxon>Chordata</taxon>
        <taxon>Craniata</taxon>
        <taxon>Vertebrata</taxon>
        <taxon>Euteleostomi</taxon>
        <taxon>Archelosauria</taxon>
        <taxon>Archosauria</taxon>
        <taxon>Dinosauria</taxon>
        <taxon>Saurischia</taxon>
        <taxon>Theropoda</taxon>
        <taxon>Coelurosauria</taxon>
        <taxon>Aves</taxon>
        <taxon>Neognathae</taxon>
        <taxon>Neoaves</taxon>
        <taxon>Charadriiformes</taxon>
        <taxon>Laridae</taxon>
        <taxon>Rissa</taxon>
    </lineage>
</organism>
<keyword evidence="4 7" id="KW-1133">Transmembrane helix</keyword>
<evidence type="ECO:0000313" key="9">
    <source>
        <dbReference type="EMBL" id="NXV31749.1"/>
    </source>
</evidence>
<keyword evidence="5 6" id="KW-0472">Membrane</keyword>
<dbReference type="GO" id="GO:0030672">
    <property type="term" value="C:synaptic vesicle membrane"/>
    <property type="evidence" value="ECO:0007669"/>
    <property type="project" value="TreeGrafter"/>
</dbReference>
<feature type="non-terminal residue" evidence="9">
    <location>
        <position position="166"/>
    </location>
</feature>
<evidence type="ECO:0000256" key="6">
    <source>
        <dbReference type="PROSITE-ProRule" id="PRU00581"/>
    </source>
</evidence>
<dbReference type="PANTHER" id="PTHR10838">
    <property type="entry name" value="SYNAPTOGYRIN"/>
    <property type="match status" value="1"/>
</dbReference>
<comment type="subcellular location">
    <subcellularLocation>
        <location evidence="1">Membrane</location>
        <topology evidence="1">Multi-pass membrane protein</topology>
    </subcellularLocation>
</comment>
<feature type="non-terminal residue" evidence="9">
    <location>
        <position position="1"/>
    </location>
</feature>
<feature type="transmembrane region" description="Helical" evidence="7">
    <location>
        <begin position="103"/>
        <end position="131"/>
    </location>
</feature>
<feature type="transmembrane region" description="Helical" evidence="7">
    <location>
        <begin position="25"/>
        <end position="47"/>
    </location>
</feature>
<name>A0A7L3T1C5_RISTR</name>
<dbReference type="InterPro" id="IPR016579">
    <property type="entry name" value="Synaptogyrin"/>
</dbReference>
<protein>
    <submittedName>
        <fullName evidence="9">SNG2 protein</fullName>
    </submittedName>
</protein>
<dbReference type="PANTHER" id="PTHR10838:SF19">
    <property type="entry name" value="SYNAPTOGYRIN-2 LIKE PROTEIN-RELATED"/>
    <property type="match status" value="1"/>
</dbReference>
<dbReference type="InterPro" id="IPR008253">
    <property type="entry name" value="Marvel"/>
</dbReference>
<dbReference type="Pfam" id="PF01284">
    <property type="entry name" value="MARVEL"/>
    <property type="match status" value="1"/>
</dbReference>